<reference evidence="1 2" key="1">
    <citation type="submission" date="2019-09" db="EMBL/GenBank/DDBJ databases">
        <title>Pararcticibacter amylolyticus gen. nov., sp. nov., isolated from a rottenly hemp rope, and reclassification of Pedobacter tournemirensis as Pararcticibacter tournemirensis comb. nov.</title>
        <authorList>
            <person name="Cai Y."/>
        </authorList>
    </citation>
    <scope>NUCLEOTIDE SEQUENCE [LARGE SCALE GENOMIC DNA]</scope>
    <source>
        <strain evidence="1 2">TF5-37.2-LB10</strain>
    </source>
</reference>
<sequence>MKKIFIYIMVFLSVGVAVTSCSKDEDVDLSAPILGLGGDKWVKNDIDKWLDTAFVDPYNIEVKYRWDPFEVDVNKTLVPVFEDMVVPVMSMVKITWIEPYNKVIDPAFIKKYCPKQFQLVGSAEWNTNNTITLGTAEGGRKIVLFQINSYDETDREQIEQMLHTIQHEFAHILHQNKEFSTEYRNITPLGYSANWQLDTNPTKALNEGFVTPYSRSNEFEDFVEMVSTMLVMGKPRYDTMINGITNATGKANLRKKEQMVVDYFKNSWAIDFYQLQTEVQLGIQKVMTR</sequence>
<dbReference type="EMBL" id="VWNE01000008">
    <property type="protein sequence ID" value="KAA8484351.1"/>
    <property type="molecule type" value="Genomic_DNA"/>
</dbReference>
<dbReference type="AlphaFoldDB" id="A0A5M9HFP6"/>
<dbReference type="PROSITE" id="PS51257">
    <property type="entry name" value="PROKAR_LIPOPROTEIN"/>
    <property type="match status" value="1"/>
</dbReference>
<evidence type="ECO:0008006" key="3">
    <source>
        <dbReference type="Google" id="ProtNLM"/>
    </source>
</evidence>
<dbReference type="Pfam" id="PF15890">
    <property type="entry name" value="Peptidase_Mx1"/>
    <property type="match status" value="1"/>
</dbReference>
<organism evidence="1 2">
    <name type="scientific">Arcticibacter tournemirensis</name>
    <dbReference type="NCBI Taxonomy" id="699437"/>
    <lineage>
        <taxon>Bacteria</taxon>
        <taxon>Pseudomonadati</taxon>
        <taxon>Bacteroidota</taxon>
        <taxon>Sphingobacteriia</taxon>
        <taxon>Sphingobacteriales</taxon>
        <taxon>Sphingobacteriaceae</taxon>
        <taxon>Arcticibacter</taxon>
    </lineage>
</organism>
<dbReference type="Gene3D" id="3.40.390.70">
    <property type="match status" value="1"/>
</dbReference>
<dbReference type="OrthoDB" id="1113652at2"/>
<dbReference type="RefSeq" id="WP_141814344.1">
    <property type="nucleotide sequence ID" value="NZ_VFPL01000001.1"/>
</dbReference>
<dbReference type="NCBIfam" id="TIGR04549">
    <property type="entry name" value="LP_HExxH_w_tonB"/>
    <property type="match status" value="1"/>
</dbReference>
<keyword evidence="2" id="KW-1185">Reference proteome</keyword>
<dbReference type="Proteomes" id="UP000322918">
    <property type="component" value="Unassembled WGS sequence"/>
</dbReference>
<proteinExistence type="predicted"/>
<gene>
    <name evidence="1" type="ORF">F1649_06120</name>
</gene>
<name>A0A5M9HFP6_9SPHI</name>
<evidence type="ECO:0000313" key="1">
    <source>
        <dbReference type="EMBL" id="KAA8484351.1"/>
    </source>
</evidence>
<evidence type="ECO:0000313" key="2">
    <source>
        <dbReference type="Proteomes" id="UP000322918"/>
    </source>
</evidence>
<protein>
    <recommendedName>
        <fullName evidence="3">Substrate import-associated zinc metallohydrolase lipoprotein</fullName>
    </recommendedName>
</protein>
<dbReference type="InterPro" id="IPR030890">
    <property type="entry name" value="LP_HExxH_w_TonB"/>
</dbReference>
<accession>A0A5M9HFP6</accession>
<comment type="caution">
    <text evidence="1">The sequence shown here is derived from an EMBL/GenBank/DDBJ whole genome shotgun (WGS) entry which is preliminary data.</text>
</comment>